<dbReference type="InterPro" id="IPR016301">
    <property type="entry name" value="Ade2_fungi/plant"/>
</dbReference>
<accession>A0ABR3PKU2</accession>
<dbReference type="Gene3D" id="3.40.50.20">
    <property type="match status" value="1"/>
</dbReference>
<evidence type="ECO:0000313" key="13">
    <source>
        <dbReference type="EMBL" id="KAL1306634.1"/>
    </source>
</evidence>
<dbReference type="Gene3D" id="3.30.1490.20">
    <property type="entry name" value="ATP-grasp fold, A domain"/>
    <property type="match status" value="1"/>
</dbReference>
<feature type="domain" description="ATP-grasp" evidence="12">
    <location>
        <begin position="110"/>
        <end position="298"/>
    </location>
</feature>
<dbReference type="InterPro" id="IPR033747">
    <property type="entry name" value="PurE_ClassI"/>
</dbReference>
<dbReference type="SMART" id="SM01001">
    <property type="entry name" value="AIRC"/>
    <property type="match status" value="1"/>
</dbReference>
<dbReference type="PANTHER" id="PTHR11609:SF5">
    <property type="entry name" value="PHOSPHORIBOSYLAMINOIMIDAZOLE CARBOXYLASE"/>
    <property type="match status" value="1"/>
</dbReference>
<dbReference type="Pfam" id="PF17769">
    <property type="entry name" value="PurK_C"/>
    <property type="match status" value="1"/>
</dbReference>
<dbReference type="RefSeq" id="XP_069202906.1">
    <property type="nucleotide sequence ID" value="XM_069345077.1"/>
</dbReference>
<dbReference type="GeneID" id="95979011"/>
<evidence type="ECO:0000256" key="1">
    <source>
        <dbReference type="ARBA" id="ARBA00001244"/>
    </source>
</evidence>
<dbReference type="SUPFAM" id="SSF52255">
    <property type="entry name" value="N5-CAIR mutase (phosphoribosylaminoimidazole carboxylase, PurE)"/>
    <property type="match status" value="1"/>
</dbReference>
<keyword evidence="14" id="KW-1185">Reference proteome</keyword>
<comment type="catalytic activity">
    <reaction evidence="1 11">
        <text>5-amino-1-(5-phospho-D-ribosyl)imidazole-4-carboxylate + H(+) = 5-amino-1-(5-phospho-beta-D-ribosyl)imidazole + CO2</text>
        <dbReference type="Rhea" id="RHEA:10792"/>
        <dbReference type="ChEBI" id="CHEBI:15378"/>
        <dbReference type="ChEBI" id="CHEBI:16526"/>
        <dbReference type="ChEBI" id="CHEBI:77657"/>
        <dbReference type="ChEBI" id="CHEBI:137981"/>
        <dbReference type="EC" id="4.1.1.21"/>
    </reaction>
</comment>
<dbReference type="InterPro" id="IPR000031">
    <property type="entry name" value="PurE_dom"/>
</dbReference>
<comment type="pathway">
    <text evidence="2 11">Purine metabolism; IMP biosynthesis via de novo pathway; 5-amino-1-(5-phospho-D-ribosyl)imidazole-4-carboxylate from 5-amino-1-(5-phospho-D-ribosyl)imidazole (carboxylase route): step 1/1.</text>
</comment>
<dbReference type="SUPFAM" id="SSF51246">
    <property type="entry name" value="Rudiment single hybrid motif"/>
    <property type="match status" value="1"/>
</dbReference>
<dbReference type="PANTHER" id="PTHR11609">
    <property type="entry name" value="PURINE BIOSYNTHESIS PROTEIN 6/7, PUR6/7"/>
    <property type="match status" value="1"/>
</dbReference>
<dbReference type="EC" id="4.1.1.21" evidence="4 11"/>
<dbReference type="Pfam" id="PF22660">
    <property type="entry name" value="RS_preATP-grasp-like"/>
    <property type="match status" value="1"/>
</dbReference>
<keyword evidence="8 11" id="KW-0210">Decarboxylase</keyword>
<dbReference type="InterPro" id="IPR054350">
    <property type="entry name" value="PurT/PurK_preATP-grasp"/>
</dbReference>
<dbReference type="Pfam" id="PF02222">
    <property type="entry name" value="ATP-grasp"/>
    <property type="match status" value="1"/>
</dbReference>
<dbReference type="PIRSF" id="PIRSF001340">
    <property type="entry name" value="AIR_carboxylase"/>
    <property type="match status" value="1"/>
</dbReference>
<comment type="similarity">
    <text evidence="3 11">In the C-terminal section; belongs to the AIR carboxylase family. Class I subfamily.</text>
</comment>
<sequence>MDKKIVGVLGGGQLGRMFVEAANRLNIQVNILDAAKSPAKQISSHEGHIEGSFKDPQSINALAKTCDVITVEIEHVDTYVLEKIAKENSNLAVEPSWQTIRMIQDKYAQKEHFQKNDVATATSMALQDATTEQLQLVADKYGLPYMLKSRTEAYDGKGNYVVKSADDFAGALDALGSRPLYAEKWANFKSELAVMVVKTKDGVLAYPAVETVHEDSICKLVYAPARSVSQKILTAAEDLAKKAVACFSGKGVFGVEMFLLEDDSLLINEIAPRPHNSGHYTIEACPISQYDAHLRAILDLPISQAGLRIKEPAIMLNILGAADPESAVQIAERSMKAVPETSIHLYGKGAARNGRKMGHMTVTAPTMREAEQLMQPLIDITDEVRGKKSPPVSLSSSSGALVAVIMGSYSDMNVLDAGVKVLKQFGIPVEQHITSAHRTPDWMNEFVHSAAGKGIEVIIAAAGGAAHLPGMAASHTTLPVIGVPVKPSIGDGLDSVYSILNMPRGVPVATVGVNNSTNAALLAARILGVKHKAVESKYEAYVENAKGEVMEREKALSEDGWEACMAAWHGKK</sequence>
<evidence type="ECO:0000256" key="2">
    <source>
        <dbReference type="ARBA" id="ARBA00004747"/>
    </source>
</evidence>
<dbReference type="SUPFAM" id="SSF56059">
    <property type="entry name" value="Glutathione synthetase ATP-binding domain-like"/>
    <property type="match status" value="1"/>
</dbReference>
<keyword evidence="9 11" id="KW-0067">ATP-binding</keyword>
<keyword evidence="7 11" id="KW-0658">Purine biosynthesis</keyword>
<proteinExistence type="inferred from homology"/>
<evidence type="ECO:0000256" key="7">
    <source>
        <dbReference type="ARBA" id="ARBA00022755"/>
    </source>
</evidence>
<evidence type="ECO:0000256" key="11">
    <source>
        <dbReference type="PIRNR" id="PIRNR001340"/>
    </source>
</evidence>
<keyword evidence="10 11" id="KW-0456">Lyase</keyword>
<evidence type="ECO:0000256" key="3">
    <source>
        <dbReference type="ARBA" id="ARBA00006114"/>
    </source>
</evidence>
<keyword evidence="6 11" id="KW-0547">Nucleotide-binding</keyword>
<protein>
    <recommendedName>
        <fullName evidence="5 11">Phosphoribosylaminoimidazole carboxylase</fullName>
        <ecNumber evidence="4 11">4.1.1.21</ecNumber>
    </recommendedName>
</protein>
<dbReference type="Pfam" id="PF00731">
    <property type="entry name" value="AIRC"/>
    <property type="match status" value="1"/>
</dbReference>
<dbReference type="InterPro" id="IPR003135">
    <property type="entry name" value="ATP-grasp_carboxylate-amine"/>
</dbReference>
<reference evidence="13 14" key="1">
    <citation type="submission" date="2024-07" db="EMBL/GenBank/DDBJ databases">
        <title>Draft sequence of the Neodothiora populina.</title>
        <authorList>
            <person name="Drown D.D."/>
            <person name="Schuette U.S."/>
            <person name="Buechlein A.B."/>
            <person name="Rusch D.R."/>
            <person name="Winton L.W."/>
            <person name="Adams G.A."/>
        </authorList>
    </citation>
    <scope>NUCLEOTIDE SEQUENCE [LARGE SCALE GENOMIC DNA]</scope>
    <source>
        <strain evidence="13 14">CPC 39397</strain>
    </source>
</reference>
<organism evidence="13 14">
    <name type="scientific">Neodothiora populina</name>
    <dbReference type="NCBI Taxonomy" id="2781224"/>
    <lineage>
        <taxon>Eukaryota</taxon>
        <taxon>Fungi</taxon>
        <taxon>Dikarya</taxon>
        <taxon>Ascomycota</taxon>
        <taxon>Pezizomycotina</taxon>
        <taxon>Dothideomycetes</taxon>
        <taxon>Dothideomycetidae</taxon>
        <taxon>Dothideales</taxon>
        <taxon>Dothioraceae</taxon>
        <taxon>Neodothiora</taxon>
    </lineage>
</organism>
<dbReference type="PROSITE" id="PS50975">
    <property type="entry name" value="ATP_GRASP"/>
    <property type="match status" value="1"/>
</dbReference>
<evidence type="ECO:0000256" key="5">
    <source>
        <dbReference type="ARBA" id="ARBA00021059"/>
    </source>
</evidence>
<dbReference type="Proteomes" id="UP001562354">
    <property type="component" value="Unassembled WGS sequence"/>
</dbReference>
<dbReference type="EMBL" id="JBFMKM010000004">
    <property type="protein sequence ID" value="KAL1306634.1"/>
    <property type="molecule type" value="Genomic_DNA"/>
</dbReference>
<evidence type="ECO:0000256" key="9">
    <source>
        <dbReference type="ARBA" id="ARBA00022840"/>
    </source>
</evidence>
<dbReference type="InterPro" id="IPR013815">
    <property type="entry name" value="ATP_grasp_subdomain_1"/>
</dbReference>
<dbReference type="NCBIfam" id="TIGR01162">
    <property type="entry name" value="purE"/>
    <property type="match status" value="1"/>
</dbReference>
<dbReference type="InterPro" id="IPR040686">
    <property type="entry name" value="PurK_C"/>
</dbReference>
<dbReference type="Gene3D" id="3.30.470.20">
    <property type="entry name" value="ATP-grasp fold, B domain"/>
    <property type="match status" value="1"/>
</dbReference>
<gene>
    <name evidence="13" type="ORF">AAFC00_005312</name>
</gene>
<evidence type="ECO:0000256" key="10">
    <source>
        <dbReference type="ARBA" id="ARBA00023239"/>
    </source>
</evidence>
<dbReference type="NCBIfam" id="TIGR01161">
    <property type="entry name" value="purK"/>
    <property type="match status" value="1"/>
</dbReference>
<dbReference type="NCBIfam" id="NF004679">
    <property type="entry name" value="PRK06019.1-5"/>
    <property type="match status" value="1"/>
</dbReference>
<evidence type="ECO:0000313" key="14">
    <source>
        <dbReference type="Proteomes" id="UP001562354"/>
    </source>
</evidence>
<dbReference type="SUPFAM" id="SSF52440">
    <property type="entry name" value="PreATP-grasp domain"/>
    <property type="match status" value="1"/>
</dbReference>
<dbReference type="Gene3D" id="3.40.50.1970">
    <property type="match status" value="1"/>
</dbReference>
<evidence type="ECO:0000256" key="6">
    <source>
        <dbReference type="ARBA" id="ARBA00022741"/>
    </source>
</evidence>
<dbReference type="HAMAP" id="MF_01928">
    <property type="entry name" value="PurK"/>
    <property type="match status" value="1"/>
</dbReference>
<evidence type="ECO:0000256" key="4">
    <source>
        <dbReference type="ARBA" id="ARBA00012329"/>
    </source>
</evidence>
<evidence type="ECO:0000259" key="12">
    <source>
        <dbReference type="PROSITE" id="PS50975"/>
    </source>
</evidence>
<dbReference type="InterPro" id="IPR011054">
    <property type="entry name" value="Rudment_hybrid_motif"/>
</dbReference>
<evidence type="ECO:0000256" key="8">
    <source>
        <dbReference type="ARBA" id="ARBA00022793"/>
    </source>
</evidence>
<comment type="caution">
    <text evidence="13">The sequence shown here is derived from an EMBL/GenBank/DDBJ whole genome shotgun (WGS) entry which is preliminary data.</text>
</comment>
<dbReference type="InterPro" id="IPR016185">
    <property type="entry name" value="PreATP-grasp_dom_sf"/>
</dbReference>
<dbReference type="InterPro" id="IPR011761">
    <property type="entry name" value="ATP-grasp"/>
</dbReference>
<dbReference type="HAMAP" id="MF_01929">
    <property type="entry name" value="PurE_classI"/>
    <property type="match status" value="1"/>
</dbReference>
<dbReference type="InterPro" id="IPR005875">
    <property type="entry name" value="PurK"/>
</dbReference>
<name>A0ABR3PKU2_9PEZI</name>